<dbReference type="Proteomes" id="UP000076842">
    <property type="component" value="Unassembled WGS sequence"/>
</dbReference>
<gene>
    <name evidence="5" type="ORF">CALCODRAFT_510274</name>
</gene>
<dbReference type="Gene3D" id="3.40.50.150">
    <property type="entry name" value="Vaccinia Virus protein VP39"/>
    <property type="match status" value="1"/>
</dbReference>
<dbReference type="InterPro" id="IPR036388">
    <property type="entry name" value="WH-like_DNA-bd_sf"/>
</dbReference>
<keyword evidence="6" id="KW-1185">Reference proteome</keyword>
<evidence type="ECO:0000256" key="1">
    <source>
        <dbReference type="ARBA" id="ARBA00022603"/>
    </source>
</evidence>
<dbReference type="GO" id="GO:0008171">
    <property type="term" value="F:O-methyltransferase activity"/>
    <property type="evidence" value="ECO:0007669"/>
    <property type="project" value="InterPro"/>
</dbReference>
<dbReference type="PANTHER" id="PTHR43712:SF2">
    <property type="entry name" value="O-METHYLTRANSFERASE CICE"/>
    <property type="match status" value="1"/>
</dbReference>
<reference evidence="5 6" key="1">
    <citation type="journal article" date="2016" name="Mol. Biol. Evol.">
        <title>Comparative Genomics of Early-Diverging Mushroom-Forming Fungi Provides Insights into the Origins of Lignocellulose Decay Capabilities.</title>
        <authorList>
            <person name="Nagy L.G."/>
            <person name="Riley R."/>
            <person name="Tritt A."/>
            <person name="Adam C."/>
            <person name="Daum C."/>
            <person name="Floudas D."/>
            <person name="Sun H."/>
            <person name="Yadav J.S."/>
            <person name="Pangilinan J."/>
            <person name="Larsson K.H."/>
            <person name="Matsuura K."/>
            <person name="Barry K."/>
            <person name="Labutti K."/>
            <person name="Kuo R."/>
            <person name="Ohm R.A."/>
            <person name="Bhattacharya S.S."/>
            <person name="Shirouzu T."/>
            <person name="Yoshinaga Y."/>
            <person name="Martin F.M."/>
            <person name="Grigoriev I.V."/>
            <person name="Hibbett D.S."/>
        </authorList>
    </citation>
    <scope>NUCLEOTIDE SEQUENCE [LARGE SCALE GENOMIC DNA]</scope>
    <source>
        <strain evidence="5 6">HHB12733</strain>
    </source>
</reference>
<dbReference type="Gene3D" id="1.10.10.10">
    <property type="entry name" value="Winged helix-like DNA-binding domain superfamily/Winged helix DNA-binding domain"/>
    <property type="match status" value="1"/>
</dbReference>
<dbReference type="STRING" id="1353952.A0A165ENH7"/>
<dbReference type="InterPro" id="IPR016461">
    <property type="entry name" value="COMT-like"/>
</dbReference>
<evidence type="ECO:0000256" key="2">
    <source>
        <dbReference type="ARBA" id="ARBA00022679"/>
    </source>
</evidence>
<dbReference type="OrthoDB" id="1606438at2759"/>
<dbReference type="GO" id="GO:0032259">
    <property type="term" value="P:methylation"/>
    <property type="evidence" value="ECO:0007669"/>
    <property type="project" value="UniProtKB-KW"/>
</dbReference>
<evidence type="ECO:0000259" key="4">
    <source>
        <dbReference type="Pfam" id="PF00891"/>
    </source>
</evidence>
<proteinExistence type="predicted"/>
<sequence length="449" mass="50349">MSEIKALRSIINNSLDILEDELLAAGLPDLWVAKPQMHPLDKPDYLQTPRLFEARRVILGACRMLAAAVQPPTEKIIEEGWAHQRSQALKMATDYNVAGVLADPSVDPEEGIDATVLANRFGLSPDPFKREMRMLASHHYFREVAEGRFANNRVSMSLIPPYAAPYAIRYVAGWGLTVAHRVVDALRADQPRTAAQLAFNFDTDQFAFLEKNPKYLEIFTSAMTGCYEIAAVGLVTDFPWKNLPKGTTVVDIGGGEGGLAMSIAKAHPHLQLIDQDRPEVEEAAHRMWKTHTPEIYNEGRIKFQSYNFFTPQPLKGEGIIYVMRCIIHDWPHDECVAILSALKGALNPSSRLLIVEHVIYPPVMPKEKTPLLLGFMDNSKPYAELATPWPLPNGPQVIELTHDIEMFCNFKAKERTPAEWDELLGEVGMKVVKIWPTRSEFSIVEISLA</sequence>
<keyword evidence="2 5" id="KW-0808">Transferase</keyword>
<dbReference type="InterPro" id="IPR029063">
    <property type="entry name" value="SAM-dependent_MTases_sf"/>
</dbReference>
<keyword evidence="1 5" id="KW-0489">Methyltransferase</keyword>
<evidence type="ECO:0000313" key="5">
    <source>
        <dbReference type="EMBL" id="KZT55220.1"/>
    </source>
</evidence>
<keyword evidence="3" id="KW-0949">S-adenosyl-L-methionine</keyword>
<accession>A0A165ENH7</accession>
<dbReference type="PANTHER" id="PTHR43712">
    <property type="entry name" value="PUTATIVE (AFU_ORTHOLOGUE AFUA_4G14580)-RELATED"/>
    <property type="match status" value="1"/>
</dbReference>
<evidence type="ECO:0000256" key="3">
    <source>
        <dbReference type="ARBA" id="ARBA00022691"/>
    </source>
</evidence>
<dbReference type="SUPFAM" id="SSF46785">
    <property type="entry name" value="Winged helix' DNA-binding domain"/>
    <property type="match status" value="1"/>
</dbReference>
<dbReference type="Pfam" id="PF00891">
    <property type="entry name" value="Methyltransf_2"/>
    <property type="match status" value="1"/>
</dbReference>
<dbReference type="EMBL" id="KV423999">
    <property type="protein sequence ID" value="KZT55220.1"/>
    <property type="molecule type" value="Genomic_DNA"/>
</dbReference>
<dbReference type="AlphaFoldDB" id="A0A165ENH7"/>
<evidence type="ECO:0000313" key="6">
    <source>
        <dbReference type="Proteomes" id="UP000076842"/>
    </source>
</evidence>
<organism evidence="5 6">
    <name type="scientific">Calocera cornea HHB12733</name>
    <dbReference type="NCBI Taxonomy" id="1353952"/>
    <lineage>
        <taxon>Eukaryota</taxon>
        <taxon>Fungi</taxon>
        <taxon>Dikarya</taxon>
        <taxon>Basidiomycota</taxon>
        <taxon>Agaricomycotina</taxon>
        <taxon>Dacrymycetes</taxon>
        <taxon>Dacrymycetales</taxon>
        <taxon>Dacrymycetaceae</taxon>
        <taxon>Calocera</taxon>
    </lineage>
</organism>
<feature type="domain" description="O-methyltransferase C-terminal" evidence="4">
    <location>
        <begin position="203"/>
        <end position="359"/>
    </location>
</feature>
<dbReference type="InterPro" id="IPR001077">
    <property type="entry name" value="COMT_C"/>
</dbReference>
<dbReference type="InParanoid" id="A0A165ENH7"/>
<dbReference type="SUPFAM" id="SSF53335">
    <property type="entry name" value="S-adenosyl-L-methionine-dependent methyltransferases"/>
    <property type="match status" value="1"/>
</dbReference>
<protein>
    <submittedName>
        <fullName evidence="5">S-adenosyl-L-methionine-dependent methyltransferase</fullName>
    </submittedName>
</protein>
<dbReference type="InterPro" id="IPR036390">
    <property type="entry name" value="WH_DNA-bd_sf"/>
</dbReference>
<name>A0A165ENH7_9BASI</name>
<dbReference type="PROSITE" id="PS51683">
    <property type="entry name" value="SAM_OMT_II"/>
    <property type="match status" value="1"/>
</dbReference>